<dbReference type="AlphaFoldDB" id="A0A1J0KKW7"/>
<organism evidence="2">
    <name type="scientific">Pyrrhalta maculicollis</name>
    <dbReference type="NCBI Taxonomy" id="226885"/>
    <lineage>
        <taxon>Eukaryota</taxon>
        <taxon>Metazoa</taxon>
        <taxon>Ecdysozoa</taxon>
        <taxon>Arthropoda</taxon>
        <taxon>Hexapoda</taxon>
        <taxon>Insecta</taxon>
        <taxon>Pterygota</taxon>
        <taxon>Neoptera</taxon>
        <taxon>Endopterygota</taxon>
        <taxon>Coleoptera</taxon>
        <taxon>Polyphaga</taxon>
        <taxon>Cucujiformia</taxon>
        <taxon>Chrysomeloidea</taxon>
        <taxon>Chrysomelidae</taxon>
        <taxon>Galerucinae</taxon>
        <taxon>Coelomerites</taxon>
        <taxon>Pyrrhalta</taxon>
    </lineage>
</organism>
<dbReference type="InterPro" id="IPR036682">
    <property type="entry name" value="OS_D_A10/PebIII_sf"/>
</dbReference>
<name>A0A1J0KKW7_9CUCU</name>
<sequence>MKFVLVFVVLGVIAVTARPEDEKYTTKYDNINIDEIINNDRLLRNYVDCLLGTKSCNKDGEELKKVLKDGLRTKCAKCNDTQKEAAKKLAIHLIKNKKPWFDELTPVYDPDHTIVELYREDLKAEGIEL</sequence>
<dbReference type="PANTHER" id="PTHR11257">
    <property type="entry name" value="CHEMOSENSORY PROTEIN-RELATED"/>
    <property type="match status" value="1"/>
</dbReference>
<dbReference type="EMBL" id="KX290641">
    <property type="protein sequence ID" value="APC94212.1"/>
    <property type="molecule type" value="mRNA"/>
</dbReference>
<feature type="chain" id="PRO_5012068504" evidence="1">
    <location>
        <begin position="20"/>
        <end position="129"/>
    </location>
</feature>
<protein>
    <submittedName>
        <fullName evidence="2">Chemosensory protein 1</fullName>
    </submittedName>
</protein>
<dbReference type="Pfam" id="PF03392">
    <property type="entry name" value="OS-D"/>
    <property type="match status" value="1"/>
</dbReference>
<dbReference type="Gene3D" id="1.10.2080.10">
    <property type="entry name" value="Insect odorant-binding protein A10/Ejaculatory bulb-specific protein 3"/>
    <property type="match status" value="1"/>
</dbReference>
<keyword evidence="1" id="KW-0732">Signal</keyword>
<proteinExistence type="evidence at transcript level"/>
<accession>A0A1J0KKW7</accession>
<dbReference type="SUPFAM" id="SSF100910">
    <property type="entry name" value="Chemosensory protein Csp2"/>
    <property type="match status" value="1"/>
</dbReference>
<evidence type="ECO:0000313" key="2">
    <source>
        <dbReference type="EMBL" id="APC94212.1"/>
    </source>
</evidence>
<dbReference type="PANTHER" id="PTHR11257:SF12">
    <property type="entry name" value="EJACULATORY BULB-SPECIFIC PROTEIN 3-RELATED"/>
    <property type="match status" value="1"/>
</dbReference>
<dbReference type="InterPro" id="IPR005055">
    <property type="entry name" value="A10/PebIII"/>
</dbReference>
<feature type="signal peptide" evidence="1">
    <location>
        <begin position="1"/>
        <end position="19"/>
    </location>
</feature>
<evidence type="ECO:0000256" key="1">
    <source>
        <dbReference type="SAM" id="SignalP"/>
    </source>
</evidence>
<reference evidence="2" key="1">
    <citation type="journal article" date="2016" name="Insect Biochem. Mol. Biol.">
        <title>Comparative transcriptome analysis of chemosensory genes in two sister leaf beetles provides insights into chemosensory speciation.</title>
        <authorList>
            <person name="Zhang B."/>
            <person name="Zhang W."/>
            <person name="Nie R.E."/>
            <person name="Li W.Z."/>
            <person name="Segraves K.A."/>
            <person name="Yang X.K."/>
            <person name="Xue H.J."/>
        </authorList>
    </citation>
    <scope>NUCLEOTIDE SEQUENCE</scope>
</reference>